<evidence type="ECO:0000256" key="4">
    <source>
        <dbReference type="HAMAP-Rule" id="MF_03007"/>
    </source>
</evidence>
<dbReference type="Pfam" id="PF01398">
    <property type="entry name" value="JAB"/>
    <property type="match status" value="1"/>
</dbReference>
<keyword evidence="3 4" id="KW-0648">Protein biosynthesis</keyword>
<dbReference type="Pfam" id="PF19445">
    <property type="entry name" value="eIF3h_C"/>
    <property type="match status" value="1"/>
</dbReference>
<dbReference type="HAMAP" id="MF_03007">
    <property type="entry name" value="eIF3h"/>
    <property type="match status" value="1"/>
</dbReference>
<comment type="function">
    <text evidence="4">Component of the eukaryotic translation initiation factor 3 (eIF-3) complex, which is involved in protein synthesis of a specialized repertoire of mRNAs and, together with other initiation factors, stimulates binding of mRNA and methionyl-tRNAi to the 40S ribosome. The eIF-3 complex specifically targets and initiates translation of a subset of mRNAs involved in cell proliferation.</text>
</comment>
<keyword evidence="2 4" id="KW-0396">Initiation factor</keyword>
<dbReference type="SMART" id="SM00232">
    <property type="entry name" value="JAB_MPN"/>
    <property type="match status" value="1"/>
</dbReference>
<dbReference type="OrthoDB" id="10265695at2759"/>
<evidence type="ECO:0000256" key="3">
    <source>
        <dbReference type="ARBA" id="ARBA00022917"/>
    </source>
</evidence>
<evidence type="ECO:0000259" key="5">
    <source>
        <dbReference type="PROSITE" id="PS50249"/>
    </source>
</evidence>
<reference evidence="6" key="2">
    <citation type="journal article" date="2020" name="Nat. Commun.">
        <title>Large-scale genome sequencing of mycorrhizal fungi provides insights into the early evolution of symbiotic traits.</title>
        <authorList>
            <person name="Miyauchi S."/>
            <person name="Kiss E."/>
            <person name="Kuo A."/>
            <person name="Drula E."/>
            <person name="Kohler A."/>
            <person name="Sanchez-Garcia M."/>
            <person name="Morin E."/>
            <person name="Andreopoulos B."/>
            <person name="Barry K.W."/>
            <person name="Bonito G."/>
            <person name="Buee M."/>
            <person name="Carver A."/>
            <person name="Chen C."/>
            <person name="Cichocki N."/>
            <person name="Clum A."/>
            <person name="Culley D."/>
            <person name="Crous P.W."/>
            <person name="Fauchery L."/>
            <person name="Girlanda M."/>
            <person name="Hayes R.D."/>
            <person name="Keri Z."/>
            <person name="LaButti K."/>
            <person name="Lipzen A."/>
            <person name="Lombard V."/>
            <person name="Magnuson J."/>
            <person name="Maillard F."/>
            <person name="Murat C."/>
            <person name="Nolan M."/>
            <person name="Ohm R.A."/>
            <person name="Pangilinan J."/>
            <person name="Pereira M.F."/>
            <person name="Perotto S."/>
            <person name="Peter M."/>
            <person name="Pfister S."/>
            <person name="Riley R."/>
            <person name="Sitrit Y."/>
            <person name="Stielow J.B."/>
            <person name="Szollosi G."/>
            <person name="Zifcakova L."/>
            <person name="Stursova M."/>
            <person name="Spatafora J.W."/>
            <person name="Tedersoo L."/>
            <person name="Vaario L.M."/>
            <person name="Yamada A."/>
            <person name="Yan M."/>
            <person name="Wang P."/>
            <person name="Xu J."/>
            <person name="Bruns T."/>
            <person name="Baldrian P."/>
            <person name="Vilgalys R."/>
            <person name="Dunand C."/>
            <person name="Henrissat B."/>
            <person name="Grigoriev I.V."/>
            <person name="Hibbett D."/>
            <person name="Nagy L.G."/>
            <person name="Martin F.M."/>
        </authorList>
    </citation>
    <scope>NUCLEOTIDE SEQUENCE</scope>
    <source>
        <strain evidence="6">Prilba</strain>
    </source>
</reference>
<feature type="domain" description="MPN" evidence="5">
    <location>
        <begin position="49"/>
        <end position="184"/>
    </location>
</feature>
<keyword evidence="1 4" id="KW-0963">Cytoplasm</keyword>
<dbReference type="Proteomes" id="UP000759537">
    <property type="component" value="Unassembled WGS sequence"/>
</dbReference>
<dbReference type="CDD" id="cd08065">
    <property type="entry name" value="MPN_eIF3h"/>
    <property type="match status" value="1"/>
</dbReference>
<protein>
    <recommendedName>
        <fullName evidence="4">Eukaryotic translation initiation factor 3 subunit H</fullName>
        <shortName evidence="4">eIF3h</shortName>
    </recommendedName>
</protein>
<comment type="caution">
    <text evidence="6">The sequence shown here is derived from an EMBL/GenBank/DDBJ whole genome shotgun (WGS) entry which is preliminary data.</text>
</comment>
<evidence type="ECO:0000313" key="6">
    <source>
        <dbReference type="EMBL" id="KAF8481175.1"/>
    </source>
</evidence>
<dbReference type="InterPro" id="IPR000555">
    <property type="entry name" value="JAMM/MPN+_dom"/>
</dbReference>
<dbReference type="PANTHER" id="PTHR10410">
    <property type="entry name" value="EUKARYOTIC TRANSLATION INITIATION FACTOR 3 -RELATED"/>
    <property type="match status" value="1"/>
</dbReference>
<dbReference type="GO" id="GO:0016282">
    <property type="term" value="C:eukaryotic 43S preinitiation complex"/>
    <property type="evidence" value="ECO:0007669"/>
    <property type="project" value="UniProtKB-UniRule"/>
</dbReference>
<accession>A0A9P5MXG9</accession>
<dbReference type="AlphaFoldDB" id="A0A9P5MXG9"/>
<dbReference type="InterPro" id="IPR045810">
    <property type="entry name" value="eIF3h_C"/>
</dbReference>
<dbReference type="PROSITE" id="PS50249">
    <property type="entry name" value="MPN"/>
    <property type="match status" value="1"/>
</dbReference>
<reference evidence="6" key="1">
    <citation type="submission" date="2019-10" db="EMBL/GenBank/DDBJ databases">
        <authorList>
            <consortium name="DOE Joint Genome Institute"/>
            <person name="Kuo A."/>
            <person name="Miyauchi S."/>
            <person name="Kiss E."/>
            <person name="Drula E."/>
            <person name="Kohler A."/>
            <person name="Sanchez-Garcia M."/>
            <person name="Andreopoulos B."/>
            <person name="Barry K.W."/>
            <person name="Bonito G."/>
            <person name="Buee M."/>
            <person name="Carver A."/>
            <person name="Chen C."/>
            <person name="Cichocki N."/>
            <person name="Clum A."/>
            <person name="Culley D."/>
            <person name="Crous P.W."/>
            <person name="Fauchery L."/>
            <person name="Girlanda M."/>
            <person name="Hayes R."/>
            <person name="Keri Z."/>
            <person name="LaButti K."/>
            <person name="Lipzen A."/>
            <person name="Lombard V."/>
            <person name="Magnuson J."/>
            <person name="Maillard F."/>
            <person name="Morin E."/>
            <person name="Murat C."/>
            <person name="Nolan M."/>
            <person name="Ohm R."/>
            <person name="Pangilinan J."/>
            <person name="Pereira M."/>
            <person name="Perotto S."/>
            <person name="Peter M."/>
            <person name="Riley R."/>
            <person name="Sitrit Y."/>
            <person name="Stielow B."/>
            <person name="Szollosi G."/>
            <person name="Zifcakova L."/>
            <person name="Stursova M."/>
            <person name="Spatafora J.W."/>
            <person name="Tedersoo L."/>
            <person name="Vaario L.-M."/>
            <person name="Yamada A."/>
            <person name="Yan M."/>
            <person name="Wang P."/>
            <person name="Xu J."/>
            <person name="Bruns T."/>
            <person name="Baldrian P."/>
            <person name="Vilgalys R."/>
            <person name="Henrissat B."/>
            <person name="Grigoriev I.V."/>
            <person name="Hibbett D."/>
            <person name="Nagy L.G."/>
            <person name="Martin F.M."/>
        </authorList>
    </citation>
    <scope>NUCLEOTIDE SEQUENCE</scope>
    <source>
        <strain evidence="6">Prilba</strain>
    </source>
</reference>
<evidence type="ECO:0000256" key="2">
    <source>
        <dbReference type="ARBA" id="ARBA00022540"/>
    </source>
</evidence>
<dbReference type="GO" id="GO:0003743">
    <property type="term" value="F:translation initiation factor activity"/>
    <property type="evidence" value="ECO:0007669"/>
    <property type="project" value="UniProtKB-UniRule"/>
</dbReference>
<dbReference type="GO" id="GO:0008237">
    <property type="term" value="F:metallopeptidase activity"/>
    <property type="evidence" value="ECO:0007669"/>
    <property type="project" value="InterPro"/>
</dbReference>
<dbReference type="InterPro" id="IPR037518">
    <property type="entry name" value="MPN"/>
</dbReference>
<keyword evidence="7" id="KW-1185">Reference proteome</keyword>
<gene>
    <name evidence="6" type="ORF">DFH94DRAFT_738501</name>
</gene>
<comment type="similarity">
    <text evidence="4">Belongs to the eIF-3 subunit H family.</text>
</comment>
<dbReference type="InterPro" id="IPR050242">
    <property type="entry name" value="JAMM_MPN+_peptidase_M67A"/>
</dbReference>
<dbReference type="InterPro" id="IPR027524">
    <property type="entry name" value="eIF3h"/>
</dbReference>
<sequence>MATSMAAALAASLPAPQAASAPVAPVHEPIPASMSKLIDIEVEISLNLVQLEGLVVSKIIKHCSESHSSVHGLLLGLDLDGTLEVTNSFPLPHSTGDDDEKSSKTTSRYQNAMLRALKEVRADDSVVGFYQSTTMGAFFSQTLVDTQAIHHEKLRHGGIVVVHDVSQCNRGNASFRAFKLLKEFLEAYRKTPFSAKSMINHKLTFNSIMQEVPLKIRTNPLLGSFISTLSERRPTSLTQPLPSEVYHTSLSPLYSTLHLGNPTLTKNLENVVEAIDNYKTEEGNLAYHTRQIAREKARAEAYVAKRREESANRVAQGLAPLPEEDVSRLFKIPREPSRLDSMLLLGQVDAYAKTLEGTSGLSLVKMYAARAGTDANREVFQ</sequence>
<dbReference type="Gene3D" id="3.40.140.10">
    <property type="entry name" value="Cytidine Deaminase, domain 2"/>
    <property type="match status" value="1"/>
</dbReference>
<comment type="subunit">
    <text evidence="4">Component of the eukaryotic translation initiation factor 3 (eIF-3) complex.</text>
</comment>
<name>A0A9P5MXG9_9AGAM</name>
<comment type="subcellular location">
    <subcellularLocation>
        <location evidence="4">Cytoplasm</location>
    </subcellularLocation>
</comment>
<proteinExistence type="inferred from homology"/>
<organism evidence="6 7">
    <name type="scientific">Russula ochroleuca</name>
    <dbReference type="NCBI Taxonomy" id="152965"/>
    <lineage>
        <taxon>Eukaryota</taxon>
        <taxon>Fungi</taxon>
        <taxon>Dikarya</taxon>
        <taxon>Basidiomycota</taxon>
        <taxon>Agaricomycotina</taxon>
        <taxon>Agaricomycetes</taxon>
        <taxon>Russulales</taxon>
        <taxon>Russulaceae</taxon>
        <taxon>Russula</taxon>
    </lineage>
</organism>
<dbReference type="GO" id="GO:0005852">
    <property type="term" value="C:eukaryotic translation initiation factor 3 complex"/>
    <property type="evidence" value="ECO:0007669"/>
    <property type="project" value="UniProtKB-UniRule"/>
</dbReference>
<dbReference type="GO" id="GO:0001732">
    <property type="term" value="P:formation of cytoplasmic translation initiation complex"/>
    <property type="evidence" value="ECO:0007669"/>
    <property type="project" value="UniProtKB-UniRule"/>
</dbReference>
<dbReference type="GO" id="GO:0033290">
    <property type="term" value="C:eukaryotic 48S preinitiation complex"/>
    <property type="evidence" value="ECO:0007669"/>
    <property type="project" value="UniProtKB-UniRule"/>
</dbReference>
<evidence type="ECO:0000313" key="7">
    <source>
        <dbReference type="Proteomes" id="UP000759537"/>
    </source>
</evidence>
<evidence type="ECO:0000256" key="1">
    <source>
        <dbReference type="ARBA" id="ARBA00022490"/>
    </source>
</evidence>
<dbReference type="EMBL" id="WHVB01000007">
    <property type="protein sequence ID" value="KAF8481175.1"/>
    <property type="molecule type" value="Genomic_DNA"/>
</dbReference>